<organism evidence="2 3">
    <name type="scientific">Toxoplasma gondii COUG</name>
    <dbReference type="NCBI Taxonomy" id="1074873"/>
    <lineage>
        <taxon>Eukaryota</taxon>
        <taxon>Sar</taxon>
        <taxon>Alveolata</taxon>
        <taxon>Apicomplexa</taxon>
        <taxon>Conoidasida</taxon>
        <taxon>Coccidia</taxon>
        <taxon>Eucoccidiorida</taxon>
        <taxon>Eimeriorina</taxon>
        <taxon>Sarcocystidae</taxon>
        <taxon>Toxoplasma</taxon>
    </lineage>
</organism>
<dbReference type="GO" id="GO:0006401">
    <property type="term" value="P:RNA catabolic process"/>
    <property type="evidence" value="ECO:0007669"/>
    <property type="project" value="InterPro"/>
</dbReference>
<name>A0A2G8YEG6_TOXGO</name>
<feature type="region of interest" description="Disordered" evidence="1">
    <location>
        <begin position="29"/>
        <end position="101"/>
    </location>
</feature>
<feature type="region of interest" description="Disordered" evidence="1">
    <location>
        <begin position="341"/>
        <end position="377"/>
    </location>
</feature>
<dbReference type="GO" id="GO:0032299">
    <property type="term" value="C:ribonuclease H2 complex"/>
    <property type="evidence" value="ECO:0007669"/>
    <property type="project" value="InterPro"/>
</dbReference>
<evidence type="ECO:0000313" key="2">
    <source>
        <dbReference type="EMBL" id="PIM05399.1"/>
    </source>
</evidence>
<comment type="caution">
    <text evidence="2">The sequence shown here is derived from an EMBL/GenBank/DDBJ whole genome shotgun (WGS) entry which is preliminary data.</text>
</comment>
<feature type="compositionally biased region" description="Acidic residues" evidence="1">
    <location>
        <begin position="345"/>
        <end position="361"/>
    </location>
</feature>
<dbReference type="Pfam" id="PF08615">
    <property type="entry name" value="RNase_H2_suC"/>
    <property type="match status" value="1"/>
</dbReference>
<sequence>MADRTGEGPPGKPGTVEGAVLFGDSSWWEESSSSGVSAGGFGICARSRKRTSPSKRTASSHKPGERSDPDRKTADAGAAEEGASSPSPTPKRKRKLSAAPSSVMGVSVNAAAYWSAAASQWRRRPRVSPASDSAFFSSRVFGDVPALPRDERLGGVAAAHLLPCKISFTGNAPVRRHFRPQVAYAVLGADEAEVPEAQAKEKEDSDTVSTGVEDSRESENLPPASQSTRVRDPNCASPRCADASLVKKGESGKAGGARQAENGAAQTHPLSETAPVVLEALLHGRLLRGLSLPLSHHALPSKGLKKKPEGSADSADASPDRGNGWFLTEGCEGFVVAAAPRQEPDEQVEIDDDDDACEEANSEGKTEKLQTVENPPVAPRKELIPLGALSHLCYWQQETLPSPTDDVMQLLSFMRLATAMHDWRDEMPTPETTEA</sequence>
<accession>A0A2G8YEG6</accession>
<dbReference type="Gene3D" id="2.40.128.680">
    <property type="match status" value="1"/>
</dbReference>
<dbReference type="AlphaFoldDB" id="A0A2G8YEG6"/>
<protein>
    <submittedName>
        <fullName evidence="2">Ribonuclease H1/H2 small subunit protein</fullName>
    </submittedName>
</protein>
<evidence type="ECO:0000256" key="1">
    <source>
        <dbReference type="SAM" id="MobiDB-lite"/>
    </source>
</evidence>
<feature type="region of interest" description="Disordered" evidence="1">
    <location>
        <begin position="299"/>
        <end position="323"/>
    </location>
</feature>
<feature type="region of interest" description="Disordered" evidence="1">
    <location>
        <begin position="1"/>
        <end position="20"/>
    </location>
</feature>
<reference evidence="2 3" key="1">
    <citation type="journal article" date="2016" name="Nat. Commun.">
        <title>Local admixture of amplified and diversified secreted pathogenesis determinants shapes mosaic Toxoplasma gondii genomes.</title>
        <authorList>
            <person name="Lorenzi H."/>
            <person name="Khan A."/>
            <person name="Behnke M.S."/>
            <person name="Namasivayam S."/>
            <person name="Swapna L.S."/>
            <person name="Hadjithomas M."/>
            <person name="Karamycheva S."/>
            <person name="Pinney D."/>
            <person name="Brunk B.P."/>
            <person name="Ajioka J.W."/>
            <person name="Ajzenberg D."/>
            <person name="Boothroyd J.C."/>
            <person name="Boyle J.P."/>
            <person name="Darde M.L."/>
            <person name="Diaz-Miranda M.A."/>
            <person name="Dubey J.P."/>
            <person name="Fritz H.M."/>
            <person name="Gennari S.M."/>
            <person name="Gregory B.D."/>
            <person name="Kim K."/>
            <person name="Saeij J.P."/>
            <person name="Su C."/>
            <person name="White M.W."/>
            <person name="Zhu X.Q."/>
            <person name="Howe D.K."/>
            <person name="Rosenthal B.M."/>
            <person name="Grigg M.E."/>
            <person name="Parkinson J."/>
            <person name="Liu L."/>
            <person name="Kissinger J.C."/>
            <person name="Roos D.S."/>
            <person name="Sibley L.D."/>
        </authorList>
    </citation>
    <scope>NUCLEOTIDE SEQUENCE [LARGE SCALE GENOMIC DNA]</scope>
    <source>
        <strain evidence="2 3">COUG</strain>
    </source>
</reference>
<dbReference type="VEuPathDB" id="ToxoDB:TGCOUG_261670"/>
<feature type="compositionally biased region" description="Basic and acidic residues" evidence="1">
    <location>
        <begin position="62"/>
        <end position="74"/>
    </location>
</feature>
<evidence type="ECO:0000313" key="3">
    <source>
        <dbReference type="Proteomes" id="UP000236343"/>
    </source>
</evidence>
<feature type="region of interest" description="Disordered" evidence="1">
    <location>
        <begin position="194"/>
        <end position="268"/>
    </location>
</feature>
<dbReference type="InterPro" id="IPR013924">
    <property type="entry name" value="RNase_H2_suC"/>
</dbReference>
<dbReference type="Proteomes" id="UP000236343">
    <property type="component" value="Unassembled WGS sequence"/>
</dbReference>
<feature type="compositionally biased region" description="Low complexity" evidence="1">
    <location>
        <begin position="76"/>
        <end position="86"/>
    </location>
</feature>
<proteinExistence type="predicted"/>
<dbReference type="EMBL" id="AGQR02000089">
    <property type="protein sequence ID" value="PIM05399.1"/>
    <property type="molecule type" value="Genomic_DNA"/>
</dbReference>
<gene>
    <name evidence="2" type="ORF">TGCOUG_261670</name>
</gene>